<dbReference type="Gene3D" id="2.170.120.40">
    <property type="entry name" value="YbbR-like domain"/>
    <property type="match status" value="1"/>
</dbReference>
<dbReference type="PANTHER" id="PTHR34185:SF1">
    <property type="entry name" value="DIADENYLATE CYCLASE"/>
    <property type="match status" value="1"/>
</dbReference>
<dbReference type="Gene3D" id="3.40.1700.10">
    <property type="entry name" value="DNA integrity scanning protein, DisA, N-terminal domain"/>
    <property type="match status" value="1"/>
</dbReference>
<dbReference type="InterPro" id="IPR012505">
    <property type="entry name" value="YbbR"/>
</dbReference>
<feature type="transmembrane region" description="Helical" evidence="6">
    <location>
        <begin position="38"/>
        <end position="56"/>
    </location>
</feature>
<name>A0A850TF73_9BACT</name>
<protein>
    <recommendedName>
        <fullName evidence="6">Diadenylate cyclase</fullName>
        <shortName evidence="6">DAC</shortName>
        <ecNumber evidence="6">2.7.7.85</ecNumber>
    </recommendedName>
    <alternativeName>
        <fullName evidence="6">Cyclic-di-AMP synthase</fullName>
        <shortName evidence="6">c-di-AMP synthase</shortName>
    </alternativeName>
</protein>
<organism evidence="8 9">
    <name type="scientific">Desulfobacter latus</name>
    <dbReference type="NCBI Taxonomy" id="2292"/>
    <lineage>
        <taxon>Bacteria</taxon>
        <taxon>Pseudomonadati</taxon>
        <taxon>Thermodesulfobacteriota</taxon>
        <taxon>Desulfobacteria</taxon>
        <taxon>Desulfobacterales</taxon>
        <taxon>Desulfobacteraceae</taxon>
        <taxon>Desulfobacter</taxon>
    </lineage>
</organism>
<comment type="similarity">
    <text evidence="6">Belongs to the adenylate cyclase family. DacA/CdaA subfamily.</text>
</comment>
<keyword evidence="5 6" id="KW-0067">ATP-binding</keyword>
<dbReference type="GO" id="GO:0005524">
    <property type="term" value="F:ATP binding"/>
    <property type="evidence" value="ECO:0007669"/>
    <property type="project" value="UniProtKB-UniRule"/>
</dbReference>
<dbReference type="InterPro" id="IPR036888">
    <property type="entry name" value="DNA_integrity_DisA_N_sf"/>
</dbReference>
<feature type="transmembrane region" description="Helical" evidence="6">
    <location>
        <begin position="267"/>
        <end position="285"/>
    </location>
</feature>
<comment type="catalytic activity">
    <reaction evidence="1 6">
        <text>2 ATP = 3',3'-c-di-AMP + 2 diphosphate</text>
        <dbReference type="Rhea" id="RHEA:35655"/>
        <dbReference type="ChEBI" id="CHEBI:30616"/>
        <dbReference type="ChEBI" id="CHEBI:33019"/>
        <dbReference type="ChEBI" id="CHEBI:71500"/>
        <dbReference type="EC" id="2.7.7.85"/>
    </reaction>
</comment>
<keyword evidence="9" id="KW-1185">Reference proteome</keyword>
<comment type="caution">
    <text evidence="8">The sequence shown here is derived from an EMBL/GenBank/DDBJ whole genome shotgun (WGS) entry which is preliminary data.</text>
</comment>
<evidence type="ECO:0000313" key="8">
    <source>
        <dbReference type="EMBL" id="NWH06096.1"/>
    </source>
</evidence>
<keyword evidence="2 6" id="KW-0808">Transferase</keyword>
<dbReference type="AlphaFoldDB" id="A0A850TF73"/>
<proteinExistence type="inferred from homology"/>
<evidence type="ECO:0000256" key="5">
    <source>
        <dbReference type="ARBA" id="ARBA00022840"/>
    </source>
</evidence>
<sequence>MEQLSLLFSGWRWQDVLDIVFNAYILFRLYVLFRGTNVLRVLMAVVAMWIIGRSANAMGLVITNWVMQGVITVATFIIILVFRNEISGVVRTRSLGFFLWEIPRTQINTPVRIITDAVVKLAGSKIGALIVMPLKTGVDSIISSGTDINASLSREMLMNIFWPGAPLHDGAAVIQGAKITRAGTILPLSQNRHLASKYGTRHRAALGLTEQSDALVIVVSEERGKVSLVKDNRIDEVRDPDKIEALIKQYTGGPEPAKKMRRQTRELLVAAMVCLLCTTGLWLSFSRGMETLANYDVPIEFMNSDKKMNIIDASASRSRLLISGARPLIKALTLDQMSIKISLDGTALGKNKLAITRQNVQLPPGIRLKNIEPNQVEVTLDVMAEKQVPVQADFSGKLPEDLIMTSISVIPQTVTITGGGLTLDTVTTVFTEKIPLENLTTSGVVNAALVMNPDTLRPDEKDKKVQIRYNIAKRNSNDGTEN</sequence>
<dbReference type="GO" id="GO:0106408">
    <property type="term" value="F:diadenylate cyclase activity"/>
    <property type="evidence" value="ECO:0007669"/>
    <property type="project" value="UniProtKB-EC"/>
</dbReference>
<dbReference type="InterPro" id="IPR034701">
    <property type="entry name" value="CdaA"/>
</dbReference>
<evidence type="ECO:0000256" key="3">
    <source>
        <dbReference type="ARBA" id="ARBA00022695"/>
    </source>
</evidence>
<dbReference type="SUPFAM" id="SSF143597">
    <property type="entry name" value="YojJ-like"/>
    <property type="match status" value="1"/>
</dbReference>
<evidence type="ECO:0000256" key="4">
    <source>
        <dbReference type="ARBA" id="ARBA00022741"/>
    </source>
</evidence>
<keyword evidence="6" id="KW-1133">Transmembrane helix</keyword>
<dbReference type="PROSITE" id="PS51794">
    <property type="entry name" value="DAC"/>
    <property type="match status" value="1"/>
</dbReference>
<keyword evidence="6" id="KW-1003">Cell membrane</keyword>
<evidence type="ECO:0000259" key="7">
    <source>
        <dbReference type="PROSITE" id="PS51794"/>
    </source>
</evidence>
<keyword evidence="6" id="KW-0472">Membrane</keyword>
<feature type="transmembrane region" description="Helical" evidence="6">
    <location>
        <begin position="62"/>
        <end position="82"/>
    </location>
</feature>
<keyword evidence="4 6" id="KW-0547">Nucleotide-binding</keyword>
<accession>A0A850TF73</accession>
<evidence type="ECO:0000256" key="1">
    <source>
        <dbReference type="ARBA" id="ARBA00000877"/>
    </source>
</evidence>
<dbReference type="EMBL" id="JACADJ010000058">
    <property type="protein sequence ID" value="NWH06096.1"/>
    <property type="molecule type" value="Genomic_DNA"/>
</dbReference>
<evidence type="ECO:0000256" key="2">
    <source>
        <dbReference type="ARBA" id="ARBA00022679"/>
    </source>
</evidence>
<dbReference type="HAMAP" id="MF_01499">
    <property type="entry name" value="DacA"/>
    <property type="match status" value="1"/>
</dbReference>
<dbReference type="GO" id="GO:0006171">
    <property type="term" value="P:cAMP biosynthetic process"/>
    <property type="evidence" value="ECO:0007669"/>
    <property type="project" value="InterPro"/>
</dbReference>
<dbReference type="RefSeq" id="WP_178367550.1">
    <property type="nucleotide sequence ID" value="NZ_JACADJ010000058.1"/>
</dbReference>
<dbReference type="Pfam" id="PF07949">
    <property type="entry name" value="YbbR"/>
    <property type="match status" value="1"/>
</dbReference>
<comment type="subunit">
    <text evidence="6">Probably a homodimer.</text>
</comment>
<dbReference type="GO" id="GO:0004016">
    <property type="term" value="F:adenylate cyclase activity"/>
    <property type="evidence" value="ECO:0007669"/>
    <property type="project" value="UniProtKB-UniRule"/>
</dbReference>
<dbReference type="EC" id="2.7.7.85" evidence="6"/>
<dbReference type="PANTHER" id="PTHR34185">
    <property type="entry name" value="DIADENYLATE CYCLASE"/>
    <property type="match status" value="1"/>
</dbReference>
<gene>
    <name evidence="6" type="primary">dacA</name>
    <name evidence="8" type="ORF">HXW94_14060</name>
</gene>
<dbReference type="InterPro" id="IPR003390">
    <property type="entry name" value="DNA_integrity_scan_DisA_N"/>
</dbReference>
<reference evidence="8 9" key="1">
    <citation type="submission" date="2020-06" db="EMBL/GenBank/DDBJ databases">
        <title>High-quality draft genome of sulfate reducer Desulfobacter latus type strain AcrS2 isolated from marine sediment.</title>
        <authorList>
            <person name="Hoppe M."/>
            <person name="Larsen C.K."/>
            <person name="Marshall I.P.G."/>
            <person name="Schramm A."/>
            <person name="Marietou A.G."/>
        </authorList>
    </citation>
    <scope>NUCLEOTIDE SEQUENCE [LARGE SCALE GENOMIC DNA]</scope>
    <source>
        <strain evidence="8 9">AcRS2</strain>
    </source>
</reference>
<keyword evidence="6" id="KW-0812">Transmembrane</keyword>
<comment type="caution">
    <text evidence="6">Lacks conserved residue(s) required for the propagation of feature annotation.</text>
</comment>
<keyword evidence="3 6" id="KW-0548">Nucleotidyltransferase</keyword>
<dbReference type="Gene3D" id="2.170.120.30">
    <property type="match status" value="1"/>
</dbReference>
<evidence type="ECO:0000313" key="9">
    <source>
        <dbReference type="Proteomes" id="UP000553343"/>
    </source>
</evidence>
<dbReference type="InterPro" id="IPR050338">
    <property type="entry name" value="DisA"/>
</dbReference>
<dbReference type="Proteomes" id="UP000553343">
    <property type="component" value="Unassembled WGS sequence"/>
</dbReference>
<evidence type="ECO:0000256" key="6">
    <source>
        <dbReference type="HAMAP-Rule" id="MF_01499"/>
    </source>
</evidence>
<feature type="domain" description="DAC" evidence="7">
    <location>
        <begin position="92"/>
        <end position="240"/>
    </location>
</feature>
<dbReference type="Pfam" id="PF02457">
    <property type="entry name" value="DAC"/>
    <property type="match status" value="1"/>
</dbReference>
<comment type="function">
    <text evidence="6">Catalyzes the condensation of 2 ATP molecules into cyclic di-AMP (c-di-AMP), a second messenger used to regulate differing processes in different bacteria.</text>
</comment>